<protein>
    <recommendedName>
        <fullName evidence="10">Cytochrome P450</fullName>
    </recommendedName>
</protein>
<evidence type="ECO:0000256" key="1">
    <source>
        <dbReference type="ARBA" id="ARBA00001971"/>
    </source>
</evidence>
<comment type="cofactor">
    <cofactor evidence="1 7">
        <name>heme</name>
        <dbReference type="ChEBI" id="CHEBI:30413"/>
    </cofactor>
</comment>
<comment type="similarity">
    <text evidence="3">Belongs to the cytochrome P450 family.</text>
</comment>
<dbReference type="GO" id="GO:0004497">
    <property type="term" value="F:monooxygenase activity"/>
    <property type="evidence" value="ECO:0007669"/>
    <property type="project" value="InterPro"/>
</dbReference>
<dbReference type="VEuPathDB" id="FungiDB:PV10_05189"/>
<dbReference type="EMBL" id="KN847522">
    <property type="protein sequence ID" value="KIV94027.1"/>
    <property type="molecule type" value="Genomic_DNA"/>
</dbReference>
<gene>
    <name evidence="8" type="ORF">PV10_05189</name>
</gene>
<evidence type="ECO:0000256" key="6">
    <source>
        <dbReference type="ARBA" id="ARBA00023004"/>
    </source>
</evidence>
<dbReference type="OrthoDB" id="4148736at2759"/>
<evidence type="ECO:0008006" key="10">
    <source>
        <dbReference type="Google" id="ProtNLM"/>
    </source>
</evidence>
<evidence type="ECO:0000256" key="4">
    <source>
        <dbReference type="ARBA" id="ARBA00022516"/>
    </source>
</evidence>
<sequence>MSEITPGEDADRQIWPRLDSTTAYKTVALLVLTLVLYKAIARSRRSHELPTWTILETGLVVAVITKSATARRIYTAISRYGGPLLGITSIHQVVVGLQGTDRFLSQPPTTLSADTFQQTIMTRVGGLTNTPEMMTKWHKTWRKLLEPIERMFLNDTLSAAAIEQAQVVQKAHYFVSFADSTHGMKPWEVSANVQLITPQSAETVGVVEADLLKLTRDFGAYIAIPLLYGHDFLNRYPNLLDDLWRVDDDLLLLLLIGVPPWAPFRTVRKGMESRSRLLRELGSLYQRIHQHVHGLPVDFDADMSDVSPAAMERSEIYNRTGWTFKEQGEGDFAILWGQNANLQPMIFWFLTYVYSTPGLLEDIRKEIAPHIKLSLTKPPELVSLDNAALYRDCPLLKSCIFETYRMANEATSVRHVERPVTVNDGQQRYVLQPGTFVTVPLSLDQRDPSVYANPDQFVPTRFLESDPQTGNTVARYGRLRPWGIGMPSCKGRVFAEKEIVAVGSAIIALWDISPVGGTWVLPTMIPGTGVKKPSEDIRVSIQRRIFKSD</sequence>
<evidence type="ECO:0000256" key="7">
    <source>
        <dbReference type="PIRSR" id="PIRSR602403-1"/>
    </source>
</evidence>
<dbReference type="InterPro" id="IPR001128">
    <property type="entry name" value="Cyt_P450"/>
</dbReference>
<dbReference type="Pfam" id="PF00067">
    <property type="entry name" value="p450"/>
    <property type="match status" value="1"/>
</dbReference>
<dbReference type="PANTHER" id="PTHR24306:SF8">
    <property type="entry name" value="P450, PUTATIVE (EUROFUNG)-RELATED"/>
    <property type="match status" value="1"/>
</dbReference>
<dbReference type="InterPro" id="IPR002403">
    <property type="entry name" value="Cyt_P450_E_grp-IV"/>
</dbReference>
<dbReference type="GO" id="GO:0005506">
    <property type="term" value="F:iron ion binding"/>
    <property type="evidence" value="ECO:0007669"/>
    <property type="project" value="InterPro"/>
</dbReference>
<keyword evidence="6 7" id="KW-0408">Iron</keyword>
<keyword evidence="4" id="KW-0444">Lipid biosynthesis</keyword>
<feature type="binding site" description="axial binding residue" evidence="7">
    <location>
        <position position="489"/>
    </location>
    <ligand>
        <name>heme</name>
        <dbReference type="ChEBI" id="CHEBI:30413"/>
    </ligand>
    <ligandPart>
        <name>Fe</name>
        <dbReference type="ChEBI" id="CHEBI:18248"/>
    </ligandPart>
</feature>
<keyword evidence="5 7" id="KW-0479">Metal-binding</keyword>
<dbReference type="OMA" id="GACMSIP"/>
<dbReference type="HOGENOM" id="CLU_018012_0_1_1"/>
<comment type="subcellular location">
    <subcellularLocation>
        <location evidence="2">Endoplasmic reticulum membrane</location>
        <topology evidence="2">Single-pass membrane protein</topology>
    </subcellularLocation>
</comment>
<evidence type="ECO:0000313" key="9">
    <source>
        <dbReference type="Proteomes" id="UP000054302"/>
    </source>
</evidence>
<name>A0A0D1ZHF4_EXOME</name>
<keyword evidence="4" id="KW-0443">Lipid metabolism</keyword>
<keyword evidence="9" id="KW-1185">Reference proteome</keyword>
<dbReference type="SUPFAM" id="SSF48264">
    <property type="entry name" value="Cytochrome P450"/>
    <property type="match status" value="1"/>
</dbReference>
<dbReference type="STRING" id="212818.A0A0D1ZHF4"/>
<dbReference type="Gene3D" id="1.10.630.10">
    <property type="entry name" value="Cytochrome P450"/>
    <property type="match status" value="1"/>
</dbReference>
<dbReference type="Proteomes" id="UP000054302">
    <property type="component" value="Unassembled WGS sequence"/>
</dbReference>
<reference evidence="8 9" key="1">
    <citation type="submission" date="2015-01" db="EMBL/GenBank/DDBJ databases">
        <title>The Genome Sequence of Exophiala mesophila CBS40295.</title>
        <authorList>
            <consortium name="The Broad Institute Genomics Platform"/>
            <person name="Cuomo C."/>
            <person name="de Hoog S."/>
            <person name="Gorbushina A."/>
            <person name="Stielow B."/>
            <person name="Teixiera M."/>
            <person name="Abouelleil A."/>
            <person name="Chapman S.B."/>
            <person name="Priest M."/>
            <person name="Young S.K."/>
            <person name="Wortman J."/>
            <person name="Nusbaum C."/>
            <person name="Birren B."/>
        </authorList>
    </citation>
    <scope>NUCLEOTIDE SEQUENCE [LARGE SCALE GENOMIC DNA]</scope>
    <source>
        <strain evidence="8 9">CBS 40295</strain>
    </source>
</reference>
<dbReference type="GO" id="GO:0016705">
    <property type="term" value="F:oxidoreductase activity, acting on paired donors, with incorporation or reduction of molecular oxygen"/>
    <property type="evidence" value="ECO:0007669"/>
    <property type="project" value="InterPro"/>
</dbReference>
<evidence type="ECO:0000256" key="2">
    <source>
        <dbReference type="ARBA" id="ARBA00004389"/>
    </source>
</evidence>
<evidence type="ECO:0000256" key="3">
    <source>
        <dbReference type="ARBA" id="ARBA00010617"/>
    </source>
</evidence>
<evidence type="ECO:0000256" key="5">
    <source>
        <dbReference type="ARBA" id="ARBA00022723"/>
    </source>
</evidence>
<dbReference type="GeneID" id="27323034"/>
<dbReference type="AlphaFoldDB" id="A0A0D1ZHF4"/>
<evidence type="ECO:0000313" key="8">
    <source>
        <dbReference type="EMBL" id="KIV94027.1"/>
    </source>
</evidence>
<organism evidence="8 9">
    <name type="scientific">Exophiala mesophila</name>
    <name type="common">Black yeast-like fungus</name>
    <dbReference type="NCBI Taxonomy" id="212818"/>
    <lineage>
        <taxon>Eukaryota</taxon>
        <taxon>Fungi</taxon>
        <taxon>Dikarya</taxon>
        <taxon>Ascomycota</taxon>
        <taxon>Pezizomycotina</taxon>
        <taxon>Eurotiomycetes</taxon>
        <taxon>Chaetothyriomycetidae</taxon>
        <taxon>Chaetothyriales</taxon>
        <taxon>Herpotrichiellaceae</taxon>
        <taxon>Exophiala</taxon>
    </lineage>
</organism>
<dbReference type="PANTHER" id="PTHR24306">
    <property type="match status" value="1"/>
</dbReference>
<dbReference type="GO" id="GO:0005789">
    <property type="term" value="C:endoplasmic reticulum membrane"/>
    <property type="evidence" value="ECO:0007669"/>
    <property type="project" value="UniProtKB-SubCell"/>
</dbReference>
<dbReference type="GO" id="GO:0020037">
    <property type="term" value="F:heme binding"/>
    <property type="evidence" value="ECO:0007669"/>
    <property type="project" value="InterPro"/>
</dbReference>
<dbReference type="InterPro" id="IPR036396">
    <property type="entry name" value="Cyt_P450_sf"/>
</dbReference>
<keyword evidence="7" id="KW-0349">Heme</keyword>
<dbReference type="PRINTS" id="PR00465">
    <property type="entry name" value="EP450IV"/>
</dbReference>
<accession>A0A0D1ZHF4</accession>
<dbReference type="RefSeq" id="XP_016225601.1">
    <property type="nucleotide sequence ID" value="XM_016369813.1"/>
</dbReference>
<proteinExistence type="inferred from homology"/>